<evidence type="ECO:0000256" key="1">
    <source>
        <dbReference type="SAM" id="MobiDB-lite"/>
    </source>
</evidence>
<feature type="compositionally biased region" description="Basic and acidic residues" evidence="1">
    <location>
        <begin position="70"/>
        <end position="96"/>
    </location>
</feature>
<dbReference type="Proteomes" id="UP001066276">
    <property type="component" value="Chromosome 5"/>
</dbReference>
<protein>
    <submittedName>
        <fullName evidence="2">Uncharacterized protein</fullName>
    </submittedName>
</protein>
<comment type="caution">
    <text evidence="2">The sequence shown here is derived from an EMBL/GenBank/DDBJ whole genome shotgun (WGS) entry which is preliminary data.</text>
</comment>
<organism evidence="2 3">
    <name type="scientific">Pleurodeles waltl</name>
    <name type="common">Iberian ribbed newt</name>
    <dbReference type="NCBI Taxonomy" id="8319"/>
    <lineage>
        <taxon>Eukaryota</taxon>
        <taxon>Metazoa</taxon>
        <taxon>Chordata</taxon>
        <taxon>Craniata</taxon>
        <taxon>Vertebrata</taxon>
        <taxon>Euteleostomi</taxon>
        <taxon>Amphibia</taxon>
        <taxon>Batrachia</taxon>
        <taxon>Caudata</taxon>
        <taxon>Salamandroidea</taxon>
        <taxon>Salamandridae</taxon>
        <taxon>Pleurodelinae</taxon>
        <taxon>Pleurodeles</taxon>
    </lineage>
</organism>
<name>A0AAV7RFX7_PLEWA</name>
<gene>
    <name evidence="2" type="ORF">NDU88_003120</name>
</gene>
<proteinExistence type="predicted"/>
<sequence length="96" mass="10611">MAALRAEWRIGALRSWVRRWPAEGRPRGGPPQRRSAAPGRGRPKAGAINSGAQRDSSHAPQRPVAPVENRGYREMRCGEEARQAMREGTEGVRALE</sequence>
<feature type="region of interest" description="Disordered" evidence="1">
    <location>
        <begin position="20"/>
        <end position="96"/>
    </location>
</feature>
<reference evidence="2" key="1">
    <citation type="journal article" date="2022" name="bioRxiv">
        <title>Sequencing and chromosome-scale assembly of the giantPleurodeles waltlgenome.</title>
        <authorList>
            <person name="Brown T."/>
            <person name="Elewa A."/>
            <person name="Iarovenko S."/>
            <person name="Subramanian E."/>
            <person name="Araus A.J."/>
            <person name="Petzold A."/>
            <person name="Susuki M."/>
            <person name="Suzuki K.-i.T."/>
            <person name="Hayashi T."/>
            <person name="Toyoda A."/>
            <person name="Oliveira C."/>
            <person name="Osipova E."/>
            <person name="Leigh N.D."/>
            <person name="Simon A."/>
            <person name="Yun M.H."/>
        </authorList>
    </citation>
    <scope>NUCLEOTIDE SEQUENCE</scope>
    <source>
        <strain evidence="2">20211129_DDA</strain>
        <tissue evidence="2">Liver</tissue>
    </source>
</reference>
<keyword evidence="3" id="KW-1185">Reference proteome</keyword>
<evidence type="ECO:0000313" key="2">
    <source>
        <dbReference type="EMBL" id="KAJ1150326.1"/>
    </source>
</evidence>
<dbReference type="EMBL" id="JANPWB010000009">
    <property type="protein sequence ID" value="KAJ1150326.1"/>
    <property type="molecule type" value="Genomic_DNA"/>
</dbReference>
<evidence type="ECO:0000313" key="3">
    <source>
        <dbReference type="Proteomes" id="UP001066276"/>
    </source>
</evidence>
<accession>A0AAV7RFX7</accession>
<dbReference type="AlphaFoldDB" id="A0AAV7RFX7"/>
<feature type="compositionally biased region" description="Low complexity" evidence="1">
    <location>
        <begin position="30"/>
        <end position="47"/>
    </location>
</feature>